<name>D5X5S0_THIK1</name>
<gene>
    <name evidence="1" type="ordered locus">Tint_0573</name>
</gene>
<dbReference type="HOGENOM" id="CLU_2792715_0_0_4"/>
<organism evidence="1">
    <name type="scientific">Thiomonas intermedia (strain K12)</name>
    <name type="common">Thiobacillus intermedius</name>
    <dbReference type="NCBI Taxonomy" id="75379"/>
    <lineage>
        <taxon>Bacteria</taxon>
        <taxon>Pseudomonadati</taxon>
        <taxon>Pseudomonadota</taxon>
        <taxon>Betaproteobacteria</taxon>
        <taxon>Burkholderiales</taxon>
        <taxon>Thiomonas</taxon>
    </lineage>
</organism>
<accession>D5X5S0</accession>
<evidence type="ECO:0000313" key="1">
    <source>
        <dbReference type="EMBL" id="ADG29973.1"/>
    </source>
</evidence>
<proteinExistence type="predicted"/>
<dbReference type="AlphaFoldDB" id="D5X5S0"/>
<dbReference type="KEGG" id="tin:Tint_0573"/>
<dbReference type="EMBL" id="CP002021">
    <property type="protein sequence ID" value="ADG29973.1"/>
    <property type="molecule type" value="Genomic_DNA"/>
</dbReference>
<reference evidence="1" key="1">
    <citation type="submission" date="2010-04" db="EMBL/GenBank/DDBJ databases">
        <title>Complete sequence of Thiomonas intermedia K12.</title>
        <authorList>
            <consortium name="US DOE Joint Genome Institute"/>
            <person name="Lucas S."/>
            <person name="Copeland A."/>
            <person name="Lapidus A."/>
            <person name="Cheng J.-F."/>
            <person name="Bruce D."/>
            <person name="Goodwin L."/>
            <person name="Pitluck S."/>
            <person name="Davenport K."/>
            <person name="Detter J.C."/>
            <person name="Han C."/>
            <person name="Tapia R."/>
            <person name="Land M."/>
            <person name="Hauser L."/>
            <person name="Kyrpides N."/>
            <person name="Ovchinnikova G."/>
            <person name="Kerfeld C.A."/>
            <person name="Cannon G.C."/>
            <person name="Heinhorst S."/>
            <person name="Woyke T."/>
        </authorList>
    </citation>
    <scope>NUCLEOTIDE SEQUENCE [LARGE SCALE GENOMIC DNA]</scope>
    <source>
        <strain evidence="1">K12</strain>
    </source>
</reference>
<dbReference type="BioCyc" id="TINT75379:TINT_RS02880-MONOMER"/>
<sequence length="68" mass="7253">MRASAQAAARGDLAQVSLLMLLETKWVLRGGDKVGWPEGIGLFKKLLECADLLIENEDGWIAAGATPS</sequence>
<protein>
    <submittedName>
        <fullName evidence="1">PilT domain-containing protein</fullName>
    </submittedName>
</protein>